<gene>
    <name evidence="2" type="ORF">JK361_35255</name>
</gene>
<feature type="region of interest" description="Disordered" evidence="1">
    <location>
        <begin position="64"/>
        <end position="100"/>
    </location>
</feature>
<organism evidence="2 3">
    <name type="scientific">Streptomyces musisoli</name>
    <dbReference type="NCBI Taxonomy" id="2802280"/>
    <lineage>
        <taxon>Bacteria</taxon>
        <taxon>Bacillati</taxon>
        <taxon>Actinomycetota</taxon>
        <taxon>Actinomycetes</taxon>
        <taxon>Kitasatosporales</taxon>
        <taxon>Streptomycetaceae</taxon>
        <taxon>Streptomyces</taxon>
    </lineage>
</organism>
<reference evidence="2 3" key="1">
    <citation type="submission" date="2021-01" db="EMBL/GenBank/DDBJ databases">
        <title>WGS of actinomycetes isolated from Thailand.</title>
        <authorList>
            <person name="Thawai C."/>
        </authorList>
    </citation>
    <scope>NUCLEOTIDE SEQUENCE [LARGE SCALE GENOMIC DNA]</scope>
    <source>
        <strain evidence="2 3">CH5-8</strain>
    </source>
</reference>
<comment type="caution">
    <text evidence="2">The sequence shown here is derived from an EMBL/GenBank/DDBJ whole genome shotgun (WGS) entry which is preliminary data.</text>
</comment>
<evidence type="ECO:0000313" key="3">
    <source>
        <dbReference type="Proteomes" id="UP000621386"/>
    </source>
</evidence>
<keyword evidence="3" id="KW-1185">Reference proteome</keyword>
<dbReference type="Proteomes" id="UP000621386">
    <property type="component" value="Unassembled WGS sequence"/>
</dbReference>
<evidence type="ECO:0000313" key="2">
    <source>
        <dbReference type="EMBL" id="MBL1109771.1"/>
    </source>
</evidence>
<dbReference type="RefSeq" id="WP_201826210.1">
    <property type="nucleotide sequence ID" value="NZ_JAERRH010000023.1"/>
</dbReference>
<evidence type="ECO:0000256" key="1">
    <source>
        <dbReference type="SAM" id="MobiDB-lite"/>
    </source>
</evidence>
<accession>A0ABS1PBL1</accession>
<name>A0ABS1PBL1_9ACTN</name>
<dbReference type="EMBL" id="JAERRH010000023">
    <property type="protein sequence ID" value="MBL1109771.1"/>
    <property type="molecule type" value="Genomic_DNA"/>
</dbReference>
<sequence>MVITEAAQHYVSPASTLETVVGHANTGAIWGLGFQLVAMLGTGVYKALPSDGSFTVSWRVHNRGDSSASLKDDPAPRPTSSAASEARVTGPVSENEKHGV</sequence>
<protein>
    <submittedName>
        <fullName evidence="2">Uncharacterized protein</fullName>
    </submittedName>
</protein>
<proteinExistence type="predicted"/>